<dbReference type="FunCoup" id="A0A0B2UKF9">
    <property type="interactions" value="258"/>
</dbReference>
<evidence type="ECO:0000313" key="5">
    <source>
        <dbReference type="EMBL" id="KHN69704.1"/>
    </source>
</evidence>
<protein>
    <submittedName>
        <fullName evidence="5">Ubiquitin fusion-degradation protein</fullName>
    </submittedName>
</protein>
<dbReference type="Gene3D" id="3.10.330.10">
    <property type="match status" value="1"/>
</dbReference>
<dbReference type="InterPro" id="IPR042299">
    <property type="entry name" value="Ufd1-like_Nn"/>
</dbReference>
<keyword evidence="6" id="KW-1185">Reference proteome</keyword>
<dbReference type="GO" id="GO:0031593">
    <property type="term" value="F:polyubiquitin modification-dependent protein binding"/>
    <property type="evidence" value="ECO:0007669"/>
    <property type="project" value="TreeGrafter"/>
</dbReference>
<feature type="domain" description="Ubiquitin fusion degradation protein UFD1 N-terminal subdomain 1" evidence="3">
    <location>
        <begin position="22"/>
        <end position="100"/>
    </location>
</feature>
<dbReference type="InterPro" id="IPR055418">
    <property type="entry name" value="UFD1_N2"/>
</dbReference>
<reference evidence="5 6" key="1">
    <citation type="journal article" date="2014" name="MBio">
        <title>The Ordospora colligata genome; evolution of extreme reduction in microsporidia and host-to-parasite horizontal gene transfer.</title>
        <authorList>
            <person name="Pombert J.-F."/>
            <person name="Haag K.L."/>
            <person name="Beidas S."/>
            <person name="Ebert D."/>
            <person name="Keeling P.J."/>
        </authorList>
    </citation>
    <scope>NUCLEOTIDE SEQUENCE [LARGE SCALE GENOMIC DNA]</scope>
    <source>
        <strain evidence="5 6">OC4</strain>
    </source>
</reference>
<dbReference type="OrthoDB" id="422728at2759"/>
<dbReference type="InterPro" id="IPR004854">
    <property type="entry name" value="Ufd1-like"/>
</dbReference>
<dbReference type="STRING" id="1354746.A0A0B2UKF9"/>
<evidence type="ECO:0000256" key="1">
    <source>
        <dbReference type="ARBA" id="ARBA00006043"/>
    </source>
</evidence>
<dbReference type="GO" id="GO:0006511">
    <property type="term" value="P:ubiquitin-dependent protein catabolic process"/>
    <property type="evidence" value="ECO:0007669"/>
    <property type="project" value="InterPro"/>
</dbReference>
<evidence type="ECO:0000313" key="6">
    <source>
        <dbReference type="Proteomes" id="UP000031056"/>
    </source>
</evidence>
<dbReference type="InParanoid" id="A0A0B2UKF9"/>
<proteinExistence type="inferred from homology"/>
<dbReference type="Gene3D" id="2.40.40.50">
    <property type="entry name" value="Ubiquitin fusion degradation protein UFD1, N-terminal domain"/>
    <property type="match status" value="1"/>
</dbReference>
<dbReference type="PANTHER" id="PTHR12555:SF13">
    <property type="entry name" value="UBIQUITIN RECOGNITION FACTOR IN ER-ASSOCIATED DEGRADATION PROTEIN 1"/>
    <property type="match status" value="1"/>
</dbReference>
<dbReference type="Proteomes" id="UP000031056">
    <property type="component" value="Unassembled WGS sequence"/>
</dbReference>
<evidence type="ECO:0000259" key="3">
    <source>
        <dbReference type="Pfam" id="PF03152"/>
    </source>
</evidence>
<organism evidence="5 6">
    <name type="scientific">Ordospora colligata OC4</name>
    <dbReference type="NCBI Taxonomy" id="1354746"/>
    <lineage>
        <taxon>Eukaryota</taxon>
        <taxon>Fungi</taxon>
        <taxon>Fungi incertae sedis</taxon>
        <taxon>Microsporidia</taxon>
        <taxon>Ordosporidae</taxon>
        <taxon>Ordospora</taxon>
    </lineage>
</organism>
<dbReference type="GO" id="GO:0036503">
    <property type="term" value="P:ERAD pathway"/>
    <property type="evidence" value="ECO:0007669"/>
    <property type="project" value="TreeGrafter"/>
</dbReference>
<dbReference type="InterPro" id="IPR055417">
    <property type="entry name" value="UFD1_N1"/>
</dbReference>
<dbReference type="RefSeq" id="XP_014563746.1">
    <property type="nucleotide sequence ID" value="XM_014708260.1"/>
</dbReference>
<dbReference type="GeneID" id="26261766"/>
<evidence type="ECO:0000259" key="4">
    <source>
        <dbReference type="Pfam" id="PF24842"/>
    </source>
</evidence>
<accession>A0A0B2UKF9</accession>
<gene>
    <name evidence="5" type="ORF">M896_051130</name>
</gene>
<evidence type="ECO:0000256" key="2">
    <source>
        <dbReference type="ARBA" id="ARBA00022786"/>
    </source>
</evidence>
<dbReference type="AlphaFoldDB" id="A0A0B2UKF9"/>
<dbReference type="GO" id="GO:0034098">
    <property type="term" value="C:VCP-NPL4-UFD1 AAA ATPase complex"/>
    <property type="evidence" value="ECO:0007669"/>
    <property type="project" value="TreeGrafter"/>
</dbReference>
<feature type="domain" description="Ubiquitin fusion degradation protein UFD1 N-terminal subdomain 2" evidence="4">
    <location>
        <begin position="108"/>
        <end position="184"/>
    </location>
</feature>
<keyword evidence="2" id="KW-0833">Ubl conjugation pathway</keyword>
<comment type="similarity">
    <text evidence="1">Belongs to the UFD1 family.</text>
</comment>
<dbReference type="PANTHER" id="PTHR12555">
    <property type="entry name" value="UBIQUITIN FUSION DEGRADATON PROTEIN 1"/>
    <property type="match status" value="1"/>
</dbReference>
<dbReference type="VEuPathDB" id="MicrosporidiaDB:M896_051130"/>
<sequence>MLFDLFSLFGERPSWALHPRRFEESSTNNFGGKVIAPQSMLVDLVSFQIQPPFTFEISHSNGIYKTHCGVIEFTGTEGEVLVPSWMYQQLSMEDSGQVVLRHKVFPVGRFAKLLPHSTDFLEVENPKIELESCLRHYQVLSEGDEILCLFDEIGPIRFTVACIKPTSSGIYIVDTDLAVDFLEPIGFKDKIEREKSVKKYIEIMGTDHKVKPIRMTRLGLYLHKPVQDGN</sequence>
<comment type="caution">
    <text evidence="5">The sequence shown here is derived from an EMBL/GenBank/DDBJ whole genome shotgun (WGS) entry which is preliminary data.</text>
</comment>
<dbReference type="EMBL" id="JOKQ01000005">
    <property type="protein sequence ID" value="KHN69704.1"/>
    <property type="molecule type" value="Genomic_DNA"/>
</dbReference>
<dbReference type="Pfam" id="PF03152">
    <property type="entry name" value="UFD1_N1"/>
    <property type="match status" value="1"/>
</dbReference>
<name>A0A0B2UKF9_9MICR</name>
<dbReference type="HOGENOM" id="CLU_102810_0_0_1"/>
<dbReference type="Pfam" id="PF24842">
    <property type="entry name" value="UFD1_N2"/>
    <property type="match status" value="1"/>
</dbReference>